<dbReference type="HOGENOM" id="CLU_070536_0_0_6"/>
<dbReference type="STRING" id="767434.Fraau_0845"/>
<dbReference type="Gene3D" id="3.40.50.1820">
    <property type="entry name" value="alpha/beta hydrolase"/>
    <property type="match status" value="1"/>
</dbReference>
<sequence>MKKTRLVTALVLVALLLLMALGPRAHHRQLEVRLPVVPSDPSALQAMVAAGERATAGIRPDNQARIVWVDPAHPAPSACAIIYLHGFGASQGEGAPVHRELARDFGCNLFLPRLPGNGLASVDAMRGIDAQQWLDGAARALAIGHALGRRVIVIGTSMGGGLALELAGREPAAVDALLLYSPLVREYRDQLDPMFWPDGEWLLKYLKNHGRDHLAYDQDSVYWAGQMHIDGYKAIAELRSSLTPSLFKAIRAPMFLGYYWADSEHHDTTVSVPAMLAMYAQVATPAADKRKQAYADAGAHVIVSPLRSKASAQVYVDSRNFLHQVLGMTYVCGADTGKPCPPVGGAASGAMPDPARGHPS</sequence>
<dbReference type="InterPro" id="IPR000073">
    <property type="entry name" value="AB_hydrolase_1"/>
</dbReference>
<accession>H8L0R1</accession>
<dbReference type="AlphaFoldDB" id="H8L0R1"/>
<dbReference type="RefSeq" id="WP_014402322.1">
    <property type="nucleotide sequence ID" value="NC_017033.1"/>
</dbReference>
<dbReference type="PANTHER" id="PTHR43798:SF31">
    <property type="entry name" value="AB HYDROLASE SUPERFAMILY PROTEIN YCLE"/>
    <property type="match status" value="1"/>
</dbReference>
<gene>
    <name evidence="3" type="ordered locus">Fraau_0845</name>
</gene>
<dbReference type="PANTHER" id="PTHR43798">
    <property type="entry name" value="MONOACYLGLYCEROL LIPASE"/>
    <property type="match status" value="1"/>
</dbReference>
<dbReference type="SUPFAM" id="SSF53474">
    <property type="entry name" value="alpha/beta-Hydrolases"/>
    <property type="match status" value="1"/>
</dbReference>
<dbReference type="OrthoDB" id="5416147at2"/>
<dbReference type="KEGG" id="fau:Fraau_0845"/>
<dbReference type="eggNOG" id="COG1073">
    <property type="taxonomic scope" value="Bacteria"/>
</dbReference>
<evidence type="ECO:0000313" key="4">
    <source>
        <dbReference type="Proteomes" id="UP000005234"/>
    </source>
</evidence>
<dbReference type="InterPro" id="IPR050266">
    <property type="entry name" value="AB_hydrolase_sf"/>
</dbReference>
<dbReference type="EMBL" id="CP003350">
    <property type="protein sequence ID" value="AFC85316.1"/>
    <property type="molecule type" value="Genomic_DNA"/>
</dbReference>
<dbReference type="Proteomes" id="UP000005234">
    <property type="component" value="Chromosome"/>
</dbReference>
<dbReference type="InterPro" id="IPR029058">
    <property type="entry name" value="AB_hydrolase_fold"/>
</dbReference>
<proteinExistence type="predicted"/>
<dbReference type="Pfam" id="PF12697">
    <property type="entry name" value="Abhydrolase_6"/>
    <property type="match status" value="1"/>
</dbReference>
<keyword evidence="4" id="KW-1185">Reference proteome</keyword>
<dbReference type="GO" id="GO:0016787">
    <property type="term" value="F:hydrolase activity"/>
    <property type="evidence" value="ECO:0007669"/>
    <property type="project" value="UniProtKB-KW"/>
</dbReference>
<evidence type="ECO:0000256" key="1">
    <source>
        <dbReference type="ARBA" id="ARBA00022801"/>
    </source>
</evidence>
<organism evidence="3 4">
    <name type="scientific">Frateuria aurantia (strain ATCC 33424 / DSM 6220 / KCTC 2777 / LMG 1558 / NBRC 3245 / NCIMB 13370)</name>
    <name type="common">Acetobacter aurantius</name>
    <dbReference type="NCBI Taxonomy" id="767434"/>
    <lineage>
        <taxon>Bacteria</taxon>
        <taxon>Pseudomonadati</taxon>
        <taxon>Pseudomonadota</taxon>
        <taxon>Gammaproteobacteria</taxon>
        <taxon>Lysobacterales</taxon>
        <taxon>Rhodanobacteraceae</taxon>
        <taxon>Frateuria</taxon>
    </lineage>
</organism>
<keyword evidence="1" id="KW-0378">Hydrolase</keyword>
<evidence type="ECO:0000313" key="3">
    <source>
        <dbReference type="EMBL" id="AFC85316.1"/>
    </source>
</evidence>
<reference evidence="3" key="1">
    <citation type="submission" date="2012-02" db="EMBL/GenBank/DDBJ databases">
        <title>The complete genome of Frateuria aurantia DSM 6220.</title>
        <authorList>
            <consortium name="US DOE Joint Genome Institute (JGI-PGF)"/>
            <person name="Lucas S."/>
            <person name="Copeland A."/>
            <person name="Lapidus A."/>
            <person name="Glavina del Rio T."/>
            <person name="Dalin E."/>
            <person name="Tice H."/>
            <person name="Bruce D."/>
            <person name="Goodwin L."/>
            <person name="Pitluck S."/>
            <person name="Peters L."/>
            <person name="Ovchinnikova G."/>
            <person name="Teshima H."/>
            <person name="Kyrpides N."/>
            <person name="Mavromatis K."/>
            <person name="Ivanova N."/>
            <person name="Brettin T."/>
            <person name="Detter J.C."/>
            <person name="Han C."/>
            <person name="Larimer F."/>
            <person name="Land M."/>
            <person name="Hauser L."/>
            <person name="Markowitz V."/>
            <person name="Cheng J.-F."/>
            <person name="Hugenholtz P."/>
            <person name="Woyke T."/>
            <person name="Wu D."/>
            <person name="Brambilla E."/>
            <person name="Klenk H.-P."/>
            <person name="Eisen J.A."/>
        </authorList>
    </citation>
    <scope>NUCLEOTIDE SEQUENCE</scope>
    <source>
        <strain evidence="3">DSM 6220</strain>
    </source>
</reference>
<protein>
    <submittedName>
        <fullName evidence="3">Lysophospholipase</fullName>
    </submittedName>
</protein>
<name>H8L0R1_FRAAD</name>
<feature type="domain" description="AB hydrolase-1" evidence="2">
    <location>
        <begin position="81"/>
        <end position="300"/>
    </location>
</feature>
<dbReference type="GO" id="GO:0016020">
    <property type="term" value="C:membrane"/>
    <property type="evidence" value="ECO:0007669"/>
    <property type="project" value="TreeGrafter"/>
</dbReference>
<evidence type="ECO:0000259" key="2">
    <source>
        <dbReference type="Pfam" id="PF12697"/>
    </source>
</evidence>